<dbReference type="InterPro" id="IPR016163">
    <property type="entry name" value="Ald_DH_C"/>
</dbReference>
<keyword evidence="5" id="KW-1185">Reference proteome</keyword>
<dbReference type="Gene3D" id="3.40.605.10">
    <property type="entry name" value="Aldehyde Dehydrogenase, Chain A, domain 1"/>
    <property type="match status" value="1"/>
</dbReference>
<dbReference type="Pfam" id="PF00171">
    <property type="entry name" value="Aldedh"/>
    <property type="match status" value="1"/>
</dbReference>
<dbReference type="RefSeq" id="WP_013846425.1">
    <property type="nucleotide sequence ID" value="NC_015593.1"/>
</dbReference>
<dbReference type="SUPFAM" id="SSF53720">
    <property type="entry name" value="ALDH-like"/>
    <property type="match status" value="1"/>
</dbReference>
<dbReference type="CDD" id="cd07138">
    <property type="entry name" value="ALDH_CddD_SSP0762"/>
    <property type="match status" value="1"/>
</dbReference>
<dbReference type="EMBL" id="CP002798">
    <property type="protein sequence ID" value="AEG48159.1"/>
    <property type="molecule type" value="Genomic_DNA"/>
</dbReference>
<keyword evidence="2" id="KW-0560">Oxidoreductase</keyword>
<dbReference type="InterPro" id="IPR015590">
    <property type="entry name" value="Aldehyde_DH_dom"/>
</dbReference>
<dbReference type="Proteomes" id="UP000007150">
    <property type="component" value="Chromosome 1"/>
</dbReference>
<evidence type="ECO:0000256" key="1">
    <source>
        <dbReference type="ARBA" id="ARBA00009986"/>
    </source>
</evidence>
<name>F6EWZ6_SPHCR</name>
<dbReference type="FunFam" id="3.40.605.10:FF:000007">
    <property type="entry name" value="NAD/NADP-dependent betaine aldehyde dehydrogenase"/>
    <property type="match status" value="1"/>
</dbReference>
<accession>F6EWZ6</accession>
<sequence>MTPKDFYIGGTWVSAQSAKRLDVFNPATELPITSIAMASEADVDRAVSAAAAAYPEYSRSSREERRALLCRILAAYTARLDEMAEVISQEVGAPILLSQEAQAACGIAHIEAMIAVLDGFAFERPQGTTQILYEPVGVCGLITPWNWPINQIACKVLPALAAGCTMVLKPSELSPLNALLWAEIMHDAGVPPGVFNLINGDGIVAGASLSRHPLVDMVSFTGSTRAGIEIAKAGAETVKRVHQELGGKSANILLPDADFDSAVRKGVQSCFMNSGQTCDAPTRMLVPSERMDEVAAIAAHEASLCVVGDPSDQTTTLGPVISQGQWEKIQDLIQSGLAEGATLVAGGRGKPEGLAKGHFVRPTIFSNVTPEMRVAREEIFGPVLVIMGYADEAEAIRIANDSPYGLAGYVQSGDIEKARRIARQLRAGGIHLNYPDMDFSAPFGGYKQSGNGRECGVWGLHDFLEIKAITGFRPVDS</sequence>
<evidence type="ECO:0000256" key="2">
    <source>
        <dbReference type="ARBA" id="ARBA00023002"/>
    </source>
</evidence>
<dbReference type="GO" id="GO:0016620">
    <property type="term" value="F:oxidoreductase activity, acting on the aldehyde or oxo group of donors, NAD or NADP as acceptor"/>
    <property type="evidence" value="ECO:0007669"/>
    <property type="project" value="InterPro"/>
</dbReference>
<dbReference type="STRING" id="690566.Sphch_0462"/>
<dbReference type="HOGENOM" id="CLU_005391_0_0_5"/>
<dbReference type="FunFam" id="3.40.309.10:FF:000012">
    <property type="entry name" value="Betaine aldehyde dehydrogenase"/>
    <property type="match status" value="1"/>
</dbReference>
<feature type="domain" description="Aldehyde dehydrogenase" evidence="3">
    <location>
        <begin position="12"/>
        <end position="469"/>
    </location>
</feature>
<evidence type="ECO:0000313" key="4">
    <source>
        <dbReference type="EMBL" id="AEG48159.1"/>
    </source>
</evidence>
<reference evidence="4 5" key="1">
    <citation type="submission" date="2011-05" db="EMBL/GenBank/DDBJ databases">
        <title>Complete sequence of chromosome 1 of Sphingobium chlorophenolicum L-1.</title>
        <authorList>
            <consortium name="US DOE Joint Genome Institute"/>
            <person name="Lucas S."/>
            <person name="Han J."/>
            <person name="Lapidus A."/>
            <person name="Cheng J.-F."/>
            <person name="Goodwin L."/>
            <person name="Pitluck S."/>
            <person name="Peters L."/>
            <person name="Daligault H."/>
            <person name="Han C."/>
            <person name="Tapia R."/>
            <person name="Land M."/>
            <person name="Hauser L."/>
            <person name="Kyrpides N."/>
            <person name="Ivanova N."/>
            <person name="Pagani I."/>
            <person name="Turner P."/>
            <person name="Copley S."/>
            <person name="Woyke T."/>
        </authorList>
    </citation>
    <scope>NUCLEOTIDE SEQUENCE [LARGE SCALE GENOMIC DNA]</scope>
    <source>
        <strain evidence="4 5">L-1</strain>
    </source>
</reference>
<dbReference type="PANTHER" id="PTHR42804:SF1">
    <property type="entry name" value="ALDEHYDE DEHYDROGENASE-RELATED"/>
    <property type="match status" value="1"/>
</dbReference>
<dbReference type="Gene3D" id="3.40.309.10">
    <property type="entry name" value="Aldehyde Dehydrogenase, Chain A, domain 2"/>
    <property type="match status" value="1"/>
</dbReference>
<dbReference type="AlphaFoldDB" id="F6EWZ6"/>
<protein>
    <submittedName>
        <fullName evidence="4">Aldehyde Dehydrogenase</fullName>
    </submittedName>
</protein>
<dbReference type="PANTHER" id="PTHR42804">
    <property type="entry name" value="ALDEHYDE DEHYDROGENASE"/>
    <property type="match status" value="1"/>
</dbReference>
<proteinExistence type="inferred from homology"/>
<gene>
    <name evidence="4" type="ORF">Sphch_0462</name>
</gene>
<evidence type="ECO:0000259" key="3">
    <source>
        <dbReference type="Pfam" id="PF00171"/>
    </source>
</evidence>
<dbReference type="KEGG" id="sch:Sphch_0462"/>
<dbReference type="InterPro" id="IPR016162">
    <property type="entry name" value="Ald_DH_N"/>
</dbReference>
<evidence type="ECO:0000313" key="5">
    <source>
        <dbReference type="Proteomes" id="UP000007150"/>
    </source>
</evidence>
<comment type="similarity">
    <text evidence="1">Belongs to the aldehyde dehydrogenase family.</text>
</comment>
<dbReference type="InterPro" id="IPR016161">
    <property type="entry name" value="Ald_DH/histidinol_DH"/>
</dbReference>
<organism evidence="4 5">
    <name type="scientific">Sphingobium chlorophenolicum L-1</name>
    <dbReference type="NCBI Taxonomy" id="690566"/>
    <lineage>
        <taxon>Bacteria</taxon>
        <taxon>Pseudomonadati</taxon>
        <taxon>Pseudomonadota</taxon>
        <taxon>Alphaproteobacteria</taxon>
        <taxon>Sphingomonadales</taxon>
        <taxon>Sphingomonadaceae</taxon>
        <taxon>Sphingobium</taxon>
    </lineage>
</organism>